<feature type="region of interest" description="Disordered" evidence="1">
    <location>
        <begin position="300"/>
        <end position="435"/>
    </location>
</feature>
<gene>
    <name evidence="3" type="ORF">L0P92_44370</name>
</gene>
<protein>
    <recommendedName>
        <fullName evidence="2">ORC1/DEAH AAA+ ATPase domain-containing protein</fullName>
    </recommendedName>
</protein>
<feature type="compositionally biased region" description="Low complexity" evidence="1">
    <location>
        <begin position="355"/>
        <end position="366"/>
    </location>
</feature>
<dbReference type="RefSeq" id="WP_372497440.1">
    <property type="nucleotide sequence ID" value="NZ_JAKEIP010000566.1"/>
</dbReference>
<dbReference type="SUPFAM" id="SSF52540">
    <property type="entry name" value="P-loop containing nucleoside triphosphate hydrolases"/>
    <property type="match status" value="1"/>
</dbReference>
<sequence>MGGSAPRRDHRLPVETTSFVDRRGELAAGRELLARARLITLTGPGGVGKTRLAARIAAAVRRTFPDGVRFVHLSGLDDPALVPLAAADALDLHDHSARPPLPALVERLRDRRLLLLIDNCEHLLPACAELAAALLHGTTGVRILATSRHRLGLTEEHLLDVRPLPVPDPDGDLTSPEGCPALALFADRAAAVVPGFRLTAANRGAVARLCRRLDGLPLAIELAAVRMRVLDVDRLLDRLDDRYRLLTGGSPAALPRHQTLRAAVDWSHELCTARERLTWARLSVLAGSFDLETAEAVCTDAQARPEPKAEPSPPRSPTDPEGASLVRPSSVRPASDDEVLPSLSPAHPEEAWPVRASSLRPASEAEPSPPRSPTDPEGTSLVRPSSVRPASEDEVLPSRSATDPEGAWSVRASSVGPASEDEVLPSRSATDPVGVWSVRASSVGPASEDEVLP</sequence>
<dbReference type="Pfam" id="PF13401">
    <property type="entry name" value="AAA_22"/>
    <property type="match status" value="1"/>
</dbReference>
<dbReference type="EMBL" id="JAKEIP010000566">
    <property type="protein sequence ID" value="MCF1600521.1"/>
    <property type="molecule type" value="Genomic_DNA"/>
</dbReference>
<dbReference type="Gene3D" id="3.40.50.300">
    <property type="entry name" value="P-loop containing nucleotide triphosphate hydrolases"/>
    <property type="match status" value="1"/>
</dbReference>
<name>A0A9X1TQ97_STRM4</name>
<dbReference type="InterPro" id="IPR027417">
    <property type="entry name" value="P-loop_NTPase"/>
</dbReference>
<dbReference type="Proteomes" id="UP001139384">
    <property type="component" value="Unassembled WGS sequence"/>
</dbReference>
<reference evidence="3" key="1">
    <citation type="submission" date="2022-01" db="EMBL/GenBank/DDBJ databases">
        <title>Draft Genome Sequences of Seven Type Strains of the Genus Streptomyces.</title>
        <authorList>
            <person name="Aziz S."/>
            <person name="Coretto E."/>
            <person name="Chronakova A."/>
            <person name="Sproer C."/>
            <person name="Huber K."/>
            <person name="Nouioui I."/>
            <person name="Gross H."/>
        </authorList>
    </citation>
    <scope>NUCLEOTIDE SEQUENCE</scope>
    <source>
        <strain evidence="3">DSM 103493</strain>
    </source>
</reference>
<dbReference type="PRINTS" id="PR00364">
    <property type="entry name" value="DISEASERSIST"/>
</dbReference>
<evidence type="ECO:0000313" key="4">
    <source>
        <dbReference type="Proteomes" id="UP001139384"/>
    </source>
</evidence>
<dbReference type="GO" id="GO:0016887">
    <property type="term" value="F:ATP hydrolysis activity"/>
    <property type="evidence" value="ECO:0007669"/>
    <property type="project" value="InterPro"/>
</dbReference>
<proteinExistence type="predicted"/>
<feature type="non-terminal residue" evidence="3">
    <location>
        <position position="453"/>
    </location>
</feature>
<keyword evidence="4" id="KW-1185">Reference proteome</keyword>
<accession>A0A9X1TQ97</accession>
<evidence type="ECO:0000259" key="2">
    <source>
        <dbReference type="Pfam" id="PF13401"/>
    </source>
</evidence>
<dbReference type="PANTHER" id="PTHR47691">
    <property type="entry name" value="REGULATOR-RELATED"/>
    <property type="match status" value="1"/>
</dbReference>
<feature type="domain" description="ORC1/DEAH AAA+ ATPase" evidence="2">
    <location>
        <begin position="35"/>
        <end position="136"/>
    </location>
</feature>
<evidence type="ECO:0000256" key="1">
    <source>
        <dbReference type="SAM" id="MobiDB-lite"/>
    </source>
</evidence>
<evidence type="ECO:0000313" key="3">
    <source>
        <dbReference type="EMBL" id="MCF1600521.1"/>
    </source>
</evidence>
<comment type="caution">
    <text evidence="3">The sequence shown here is derived from an EMBL/GenBank/DDBJ whole genome shotgun (WGS) entry which is preliminary data.</text>
</comment>
<dbReference type="PANTHER" id="PTHR47691:SF3">
    <property type="entry name" value="HTH-TYPE TRANSCRIPTIONAL REGULATOR RV0890C-RELATED"/>
    <property type="match status" value="1"/>
</dbReference>
<dbReference type="InterPro" id="IPR049945">
    <property type="entry name" value="AAA_22"/>
</dbReference>
<dbReference type="AlphaFoldDB" id="A0A9X1TQ97"/>
<organism evidence="3 4">
    <name type="scientific">Streptomyces muensis</name>
    <dbReference type="NCBI Taxonomy" id="1077944"/>
    <lineage>
        <taxon>Bacteria</taxon>
        <taxon>Bacillati</taxon>
        <taxon>Actinomycetota</taxon>
        <taxon>Actinomycetes</taxon>
        <taxon>Kitasatosporales</taxon>
        <taxon>Streptomycetaceae</taxon>
        <taxon>Streptomyces</taxon>
    </lineage>
</organism>